<keyword evidence="2" id="KW-1185">Reference proteome</keyword>
<dbReference type="EMBL" id="WWBZ02000007">
    <property type="protein sequence ID" value="KAF4312368.1"/>
    <property type="molecule type" value="Genomic_DNA"/>
</dbReference>
<evidence type="ECO:0000313" key="2">
    <source>
        <dbReference type="Proteomes" id="UP000572817"/>
    </source>
</evidence>
<dbReference type="OrthoDB" id="3933462at2759"/>
<accession>A0A8H4J5C5</accession>
<proteinExistence type="predicted"/>
<gene>
    <name evidence="1" type="ORF">GTA08_BOTSDO12212</name>
</gene>
<sequence>MQSTAAGPAQIFMNAAVTGTQPTRCYRLLVHADRLPSGEPDGLRSVLYARTVADNDPTTLTLRRRTEPLFHATGRQFVGRRMLSDEFELWAVYEALSTACAERWAGVESRVLVLTDNDRTLRAIRDWTPGNGGRNEEVLQCIKSVDDKFAAQGVRVVVRFLKGRMGVRGHDIADVYLRALSGARMFAPRAQENWGEEFWAVVELYTMVRAMNEEEELNQEMRRFVEQVESQA</sequence>
<comment type="caution">
    <text evidence="1">The sequence shown here is derived from an EMBL/GenBank/DDBJ whole genome shotgun (WGS) entry which is preliminary data.</text>
</comment>
<evidence type="ECO:0000313" key="1">
    <source>
        <dbReference type="EMBL" id="KAF4312368.1"/>
    </source>
</evidence>
<protein>
    <submittedName>
        <fullName evidence="1">Uncharacterized protein</fullName>
    </submittedName>
</protein>
<dbReference type="Gene3D" id="3.30.420.10">
    <property type="entry name" value="Ribonuclease H-like superfamily/Ribonuclease H"/>
    <property type="match status" value="1"/>
</dbReference>
<reference evidence="1" key="1">
    <citation type="submission" date="2020-04" db="EMBL/GenBank/DDBJ databases">
        <title>Genome Assembly and Annotation of Botryosphaeria dothidea sdau 11-99, a Latent Pathogen of Apple Fruit Ring Rot in China.</title>
        <authorList>
            <person name="Yu C."/>
            <person name="Diao Y."/>
            <person name="Lu Q."/>
            <person name="Zhao J."/>
            <person name="Cui S."/>
            <person name="Peng C."/>
            <person name="He B."/>
            <person name="Liu H."/>
        </authorList>
    </citation>
    <scope>NUCLEOTIDE SEQUENCE [LARGE SCALE GENOMIC DNA]</scope>
    <source>
        <strain evidence="1">Sdau11-99</strain>
    </source>
</reference>
<organism evidence="1 2">
    <name type="scientific">Botryosphaeria dothidea</name>
    <dbReference type="NCBI Taxonomy" id="55169"/>
    <lineage>
        <taxon>Eukaryota</taxon>
        <taxon>Fungi</taxon>
        <taxon>Dikarya</taxon>
        <taxon>Ascomycota</taxon>
        <taxon>Pezizomycotina</taxon>
        <taxon>Dothideomycetes</taxon>
        <taxon>Dothideomycetes incertae sedis</taxon>
        <taxon>Botryosphaeriales</taxon>
        <taxon>Botryosphaeriaceae</taxon>
        <taxon>Botryosphaeria</taxon>
    </lineage>
</organism>
<name>A0A8H4J5C5_9PEZI</name>
<dbReference type="AlphaFoldDB" id="A0A8H4J5C5"/>
<dbReference type="Proteomes" id="UP000572817">
    <property type="component" value="Unassembled WGS sequence"/>
</dbReference>
<dbReference type="GO" id="GO:0003676">
    <property type="term" value="F:nucleic acid binding"/>
    <property type="evidence" value="ECO:0007669"/>
    <property type="project" value="InterPro"/>
</dbReference>
<dbReference type="InterPro" id="IPR036397">
    <property type="entry name" value="RNaseH_sf"/>
</dbReference>